<evidence type="ECO:0000256" key="1">
    <source>
        <dbReference type="SAM" id="MobiDB-lite"/>
    </source>
</evidence>
<feature type="region of interest" description="Disordered" evidence="1">
    <location>
        <begin position="132"/>
        <end position="292"/>
    </location>
</feature>
<feature type="compositionally biased region" description="Low complexity" evidence="1">
    <location>
        <begin position="252"/>
        <end position="265"/>
    </location>
</feature>
<feature type="compositionally biased region" description="Pro residues" evidence="1">
    <location>
        <begin position="47"/>
        <end position="57"/>
    </location>
</feature>
<dbReference type="RefSeq" id="XP_043007297.1">
    <property type="nucleotide sequence ID" value="XM_043154839.1"/>
</dbReference>
<evidence type="ECO:0000313" key="3">
    <source>
        <dbReference type="Proteomes" id="UP001049176"/>
    </source>
</evidence>
<keyword evidence="3" id="KW-1185">Reference proteome</keyword>
<feature type="region of interest" description="Disordered" evidence="1">
    <location>
        <begin position="1"/>
        <end position="86"/>
    </location>
</feature>
<feature type="compositionally biased region" description="Polar residues" evidence="1">
    <location>
        <begin position="133"/>
        <end position="147"/>
    </location>
</feature>
<reference evidence="2" key="1">
    <citation type="journal article" date="2021" name="Genome Biol. Evol.">
        <title>The assembled and annotated genome of the fairy-ring fungus Marasmius oreades.</title>
        <authorList>
            <person name="Hiltunen M."/>
            <person name="Ament-Velasquez S.L."/>
            <person name="Johannesson H."/>
        </authorList>
    </citation>
    <scope>NUCLEOTIDE SEQUENCE</scope>
    <source>
        <strain evidence="2">03SP1</strain>
    </source>
</reference>
<feature type="compositionally biased region" description="Basic and acidic residues" evidence="1">
    <location>
        <begin position="266"/>
        <end position="292"/>
    </location>
</feature>
<dbReference type="Proteomes" id="UP001049176">
    <property type="component" value="Chromosome 6"/>
</dbReference>
<accession>A0A9P7UQL0</accession>
<proteinExistence type="predicted"/>
<dbReference type="EMBL" id="CM032186">
    <property type="protein sequence ID" value="KAG7090827.1"/>
    <property type="molecule type" value="Genomic_DNA"/>
</dbReference>
<sequence>MSVSVQPASASASTSTMRRKPKFTYQSPLPTDVRDPTSLISYSKKTSPPPPPPPPPSQGSGLGRPLSAGPTSPSGVKRKTYMGNTSLPLYHPLGRLALSLPPLDPAKYGLPVLARPDTELIAQQAQLQNQQAISYSNGNTSWRTTPTGAEDGGQTSTTTTTTEKASPRKRRNGGGGGGGGGNRRKRKETEEDASYSAANKRPRYPRGANTNGSVNTEEDGPANGETVNVEEEEKRVVERRTTRSRARRDSTASETTSASTRAASAVRKEDGEIESKRRSRSKEEGEVSEESK</sequence>
<gene>
    <name evidence="2" type="ORF">E1B28_009909</name>
</gene>
<feature type="compositionally biased region" description="Low complexity" evidence="1">
    <location>
        <begin position="1"/>
        <end position="16"/>
    </location>
</feature>
<organism evidence="2 3">
    <name type="scientific">Marasmius oreades</name>
    <name type="common">fairy-ring Marasmius</name>
    <dbReference type="NCBI Taxonomy" id="181124"/>
    <lineage>
        <taxon>Eukaryota</taxon>
        <taxon>Fungi</taxon>
        <taxon>Dikarya</taxon>
        <taxon>Basidiomycota</taxon>
        <taxon>Agaricomycotina</taxon>
        <taxon>Agaricomycetes</taxon>
        <taxon>Agaricomycetidae</taxon>
        <taxon>Agaricales</taxon>
        <taxon>Marasmiineae</taxon>
        <taxon>Marasmiaceae</taxon>
        <taxon>Marasmius</taxon>
    </lineage>
</organism>
<name>A0A9P7UQL0_9AGAR</name>
<dbReference type="OrthoDB" id="2676123at2759"/>
<dbReference type="KEGG" id="more:E1B28_009909"/>
<evidence type="ECO:0000313" key="2">
    <source>
        <dbReference type="EMBL" id="KAG7090827.1"/>
    </source>
</evidence>
<protein>
    <submittedName>
        <fullName evidence="2">Uncharacterized protein</fullName>
    </submittedName>
</protein>
<dbReference type="GeneID" id="66078985"/>
<dbReference type="AlphaFoldDB" id="A0A9P7UQL0"/>
<feature type="compositionally biased region" description="Basic and acidic residues" evidence="1">
    <location>
        <begin position="232"/>
        <end position="251"/>
    </location>
</feature>
<comment type="caution">
    <text evidence="2">The sequence shown here is derived from an EMBL/GenBank/DDBJ whole genome shotgun (WGS) entry which is preliminary data.</text>
</comment>